<feature type="transmembrane region" description="Helical" evidence="9">
    <location>
        <begin position="196"/>
        <end position="218"/>
    </location>
</feature>
<dbReference type="GO" id="GO:0005886">
    <property type="term" value="C:plasma membrane"/>
    <property type="evidence" value="ECO:0007669"/>
    <property type="project" value="UniProtKB-SubCell"/>
</dbReference>
<feature type="transmembrane region" description="Helical" evidence="9">
    <location>
        <begin position="279"/>
        <end position="303"/>
    </location>
</feature>
<gene>
    <name evidence="10" type="ORF">FJV41_25425</name>
</gene>
<keyword evidence="5 9" id="KW-0812">Transmembrane</keyword>
<accession>A0A540WVW8</accession>
<evidence type="ECO:0000256" key="8">
    <source>
        <dbReference type="ARBA" id="ARBA00045636"/>
    </source>
</evidence>
<dbReference type="GO" id="GO:0022857">
    <property type="term" value="F:transmembrane transporter activity"/>
    <property type="evidence" value="ECO:0007669"/>
    <property type="project" value="InterPro"/>
</dbReference>
<feature type="transmembrane region" description="Helical" evidence="9">
    <location>
        <begin position="21"/>
        <end position="39"/>
    </location>
</feature>
<feature type="transmembrane region" description="Helical" evidence="9">
    <location>
        <begin position="348"/>
        <end position="369"/>
    </location>
</feature>
<feature type="transmembrane region" description="Helical" evidence="9">
    <location>
        <begin position="163"/>
        <end position="181"/>
    </location>
</feature>
<evidence type="ECO:0000256" key="6">
    <source>
        <dbReference type="ARBA" id="ARBA00022989"/>
    </source>
</evidence>
<dbReference type="PANTHER" id="PTHR42770:SF18">
    <property type="entry name" value="ARGININE_AGMATINE ANTIPORTER"/>
    <property type="match status" value="1"/>
</dbReference>
<name>A0A540WVW8_9BACT</name>
<evidence type="ECO:0000256" key="9">
    <source>
        <dbReference type="SAM" id="Phobius"/>
    </source>
</evidence>
<dbReference type="Proteomes" id="UP000315369">
    <property type="component" value="Unassembled WGS sequence"/>
</dbReference>
<dbReference type="InterPro" id="IPR050367">
    <property type="entry name" value="APC_superfamily"/>
</dbReference>
<dbReference type="EMBL" id="VIFM01000110">
    <property type="protein sequence ID" value="TQF13156.1"/>
    <property type="molecule type" value="Genomic_DNA"/>
</dbReference>
<organism evidence="10 11">
    <name type="scientific">Myxococcus llanfairpwllgwyngyllgogerychwyrndrobwllllantysiliogogogochensis</name>
    <dbReference type="NCBI Taxonomy" id="2590453"/>
    <lineage>
        <taxon>Bacteria</taxon>
        <taxon>Pseudomonadati</taxon>
        <taxon>Myxococcota</taxon>
        <taxon>Myxococcia</taxon>
        <taxon>Myxococcales</taxon>
        <taxon>Cystobacterineae</taxon>
        <taxon>Myxococcaceae</taxon>
        <taxon>Myxococcus</taxon>
    </lineage>
</organism>
<keyword evidence="7 9" id="KW-0472">Membrane</keyword>
<proteinExistence type="inferred from homology"/>
<evidence type="ECO:0000313" key="11">
    <source>
        <dbReference type="Proteomes" id="UP000315369"/>
    </source>
</evidence>
<dbReference type="PIRSF" id="PIRSF006060">
    <property type="entry name" value="AA_transporter"/>
    <property type="match status" value="1"/>
</dbReference>
<feature type="transmembrane region" description="Helical" evidence="9">
    <location>
        <begin position="381"/>
        <end position="400"/>
    </location>
</feature>
<sequence>MPAPLAVSAASQERTVGPLQLLALGVNGIVGVGIFFAPAEVAATTPGMGAVLAFALTGLSLIPVALAFAVLGRRFDADGGPVVFARAAFGERVAFLVGWVAYVSAFLSTAAVVAGLSQAVAPSLGLEGPVGQRLLASALVTALAAIVASGIQVSARTWTSLTVLKLLPLAALLIAFSLASGPRPVIAPTSGLADGAWLRAGLTVMFAYQGFEIVPVIAGQVRSSERSVPLATVGSLLGAVLLYVGLVWACVAALPELATSAAPLAAAAGVWGGTGLSRVVSAGTSVSALGICVGMMVTTPRYLSALASGGRSLLGLEGMSPRGVPLRALAVTWGAVLLFVNLGNLSELFALSSIAVLMQYGVTAAALAWLSWKRQRGLRPVHAILAVPTLGLGLTLVAFGASLREAATTGVAVVAGLVLLGLSRPRA</sequence>
<feature type="transmembrane region" description="Helical" evidence="9">
    <location>
        <begin position="134"/>
        <end position="151"/>
    </location>
</feature>
<dbReference type="RefSeq" id="WP_141645138.1">
    <property type="nucleotide sequence ID" value="NZ_VIFM01000110.1"/>
</dbReference>
<keyword evidence="11" id="KW-1185">Reference proteome</keyword>
<evidence type="ECO:0000256" key="5">
    <source>
        <dbReference type="ARBA" id="ARBA00022692"/>
    </source>
</evidence>
<comment type="caution">
    <text evidence="10">The sequence shown here is derived from an EMBL/GenBank/DDBJ whole genome shotgun (WGS) entry which is preliminary data.</text>
</comment>
<dbReference type="Pfam" id="PF13520">
    <property type="entry name" value="AA_permease_2"/>
    <property type="match status" value="1"/>
</dbReference>
<feature type="transmembrane region" description="Helical" evidence="9">
    <location>
        <begin position="51"/>
        <end position="72"/>
    </location>
</feature>
<evidence type="ECO:0000256" key="7">
    <source>
        <dbReference type="ARBA" id="ARBA00023136"/>
    </source>
</evidence>
<dbReference type="PANTHER" id="PTHR42770">
    <property type="entry name" value="AMINO ACID TRANSPORTER-RELATED"/>
    <property type="match status" value="1"/>
</dbReference>
<evidence type="ECO:0000256" key="2">
    <source>
        <dbReference type="ARBA" id="ARBA00008220"/>
    </source>
</evidence>
<feature type="transmembrane region" description="Helical" evidence="9">
    <location>
        <begin position="324"/>
        <end position="342"/>
    </location>
</feature>
<dbReference type="InterPro" id="IPR002293">
    <property type="entry name" value="AA/rel_permease1"/>
</dbReference>
<reference evidence="10 11" key="1">
    <citation type="submission" date="2019-06" db="EMBL/GenBank/DDBJ databases">
        <authorList>
            <person name="Livingstone P."/>
            <person name="Whitworth D."/>
        </authorList>
    </citation>
    <scope>NUCLEOTIDE SEQUENCE [LARGE SCALE GENOMIC DNA]</scope>
    <source>
        <strain evidence="10 11">AM401</strain>
    </source>
</reference>
<comment type="similarity">
    <text evidence="2">Belongs to the amino acid-polyamine-organocation (APC) superfamily. Basic amino acid/polyamine antiporter (APA) (TC 2.A.3.2) family.</text>
</comment>
<evidence type="ECO:0000256" key="1">
    <source>
        <dbReference type="ARBA" id="ARBA00004651"/>
    </source>
</evidence>
<dbReference type="AlphaFoldDB" id="A0A540WVW8"/>
<evidence type="ECO:0000256" key="4">
    <source>
        <dbReference type="ARBA" id="ARBA00022475"/>
    </source>
</evidence>
<dbReference type="OrthoDB" id="5380664at2"/>
<keyword evidence="6 9" id="KW-1133">Transmembrane helix</keyword>
<keyword evidence="4" id="KW-1003">Cell membrane</keyword>
<feature type="transmembrane region" description="Helical" evidence="9">
    <location>
        <begin position="230"/>
        <end position="254"/>
    </location>
</feature>
<evidence type="ECO:0000313" key="10">
    <source>
        <dbReference type="EMBL" id="TQF13156.1"/>
    </source>
</evidence>
<evidence type="ECO:0000256" key="3">
    <source>
        <dbReference type="ARBA" id="ARBA00021069"/>
    </source>
</evidence>
<feature type="transmembrane region" description="Helical" evidence="9">
    <location>
        <begin position="93"/>
        <end position="114"/>
    </location>
</feature>
<comment type="subcellular location">
    <subcellularLocation>
        <location evidence="1">Cell membrane</location>
        <topology evidence="1">Multi-pass membrane protein</topology>
    </subcellularLocation>
</comment>
<dbReference type="Gene3D" id="1.20.1740.10">
    <property type="entry name" value="Amino acid/polyamine transporter I"/>
    <property type="match status" value="1"/>
</dbReference>
<comment type="function">
    <text evidence="8">Major component of the acid-resistance (AR) system allowing enteric pathogens to survive the acidic environment in the stomach. Exchanges extracellular arginine for its intracellular decarboxylation product agmatine (Agm) thereby expelling intracellular protons. Probably undergoes several conformational states in order to translocate the substrate across the membrane; keeps the substrate accessible to only 1 side of the membrane at a time by opening and closing 3 membrane-internal gates.</text>
</comment>
<protein>
    <recommendedName>
        <fullName evidence="3">Arginine/agmatine antiporter</fullName>
    </recommendedName>
</protein>